<dbReference type="InterPro" id="IPR001129">
    <property type="entry name" value="Membr-assoc_MAPEG"/>
</dbReference>
<evidence type="ECO:0000256" key="2">
    <source>
        <dbReference type="ARBA" id="ARBA00022692"/>
    </source>
</evidence>
<dbReference type="EMBL" id="JAQQWM010000007">
    <property type="protein sequence ID" value="KAK8057357.1"/>
    <property type="molecule type" value="Genomic_DNA"/>
</dbReference>
<dbReference type="PANTHER" id="PTHR35371:SF1">
    <property type="entry name" value="BLR7753 PROTEIN"/>
    <property type="match status" value="1"/>
</dbReference>
<evidence type="ECO:0000256" key="3">
    <source>
        <dbReference type="ARBA" id="ARBA00022989"/>
    </source>
</evidence>
<evidence type="ECO:0000256" key="1">
    <source>
        <dbReference type="ARBA" id="ARBA00004370"/>
    </source>
</evidence>
<sequence>MRERANPEASPNPQGIYSGLMFLAYLGLIPVTDYVARTGALQYLVRTTVSLLPGCASIVANSNSNSSNNSVAAPGMIPALAALYLFVSHGATGALSGAGQMMARREGLDLSHSRRHLNHLQGFPLRLYSAHQNLMENFPAWALGAALTQVLRPDDAHLVSLLGLHMLAKVFVYYPAYLADVPRVRGPTHLFANAAAINVCWKLATAAGAAAAAV</sequence>
<dbReference type="InterPro" id="IPR023352">
    <property type="entry name" value="MAPEG-like_dom_sf"/>
</dbReference>
<comment type="subcellular location">
    <subcellularLocation>
        <location evidence="1">Membrane</location>
    </subcellularLocation>
</comment>
<feature type="transmembrane region" description="Helical" evidence="5">
    <location>
        <begin position="43"/>
        <end position="60"/>
    </location>
</feature>
<dbReference type="Pfam" id="PF01124">
    <property type="entry name" value="MAPEG"/>
    <property type="match status" value="1"/>
</dbReference>
<reference evidence="6 7" key="1">
    <citation type="submission" date="2023-01" db="EMBL/GenBank/DDBJ databases">
        <title>Analysis of 21 Apiospora genomes using comparative genomics revels a genus with tremendous synthesis potential of carbohydrate active enzymes and secondary metabolites.</title>
        <authorList>
            <person name="Sorensen T."/>
        </authorList>
    </citation>
    <scope>NUCLEOTIDE SEQUENCE [LARGE SCALE GENOMIC DNA]</scope>
    <source>
        <strain evidence="6 7">CBS 83171</strain>
    </source>
</reference>
<feature type="transmembrane region" description="Helical" evidence="5">
    <location>
        <begin position="72"/>
        <end position="95"/>
    </location>
</feature>
<evidence type="ECO:0000256" key="4">
    <source>
        <dbReference type="ARBA" id="ARBA00023136"/>
    </source>
</evidence>
<feature type="transmembrane region" description="Helical" evidence="5">
    <location>
        <begin position="16"/>
        <end position="36"/>
    </location>
</feature>
<evidence type="ECO:0000313" key="6">
    <source>
        <dbReference type="EMBL" id="KAK8057357.1"/>
    </source>
</evidence>
<keyword evidence="7" id="KW-1185">Reference proteome</keyword>
<evidence type="ECO:0000256" key="5">
    <source>
        <dbReference type="SAM" id="Phobius"/>
    </source>
</evidence>
<gene>
    <name evidence="6" type="ORF">PG996_011294</name>
</gene>
<dbReference type="SUPFAM" id="SSF161084">
    <property type="entry name" value="MAPEG domain-like"/>
    <property type="match status" value="1"/>
</dbReference>
<dbReference type="Proteomes" id="UP001446871">
    <property type="component" value="Unassembled WGS sequence"/>
</dbReference>
<dbReference type="Gene3D" id="1.20.120.550">
    <property type="entry name" value="Membrane associated eicosanoid/glutathione metabolism-like domain"/>
    <property type="match status" value="1"/>
</dbReference>
<keyword evidence="3 5" id="KW-1133">Transmembrane helix</keyword>
<keyword evidence="2 5" id="KW-0812">Transmembrane</keyword>
<evidence type="ECO:0000313" key="7">
    <source>
        <dbReference type="Proteomes" id="UP001446871"/>
    </source>
</evidence>
<name>A0ABR1UEM9_9PEZI</name>
<keyword evidence="4 5" id="KW-0472">Membrane</keyword>
<organism evidence="6 7">
    <name type="scientific">Apiospora saccharicola</name>
    <dbReference type="NCBI Taxonomy" id="335842"/>
    <lineage>
        <taxon>Eukaryota</taxon>
        <taxon>Fungi</taxon>
        <taxon>Dikarya</taxon>
        <taxon>Ascomycota</taxon>
        <taxon>Pezizomycotina</taxon>
        <taxon>Sordariomycetes</taxon>
        <taxon>Xylariomycetidae</taxon>
        <taxon>Amphisphaeriales</taxon>
        <taxon>Apiosporaceae</taxon>
        <taxon>Apiospora</taxon>
    </lineage>
</organism>
<comment type="caution">
    <text evidence="6">The sequence shown here is derived from an EMBL/GenBank/DDBJ whole genome shotgun (WGS) entry which is preliminary data.</text>
</comment>
<accession>A0ABR1UEM9</accession>
<protein>
    <submittedName>
        <fullName evidence="6">Uncharacterized protein</fullName>
    </submittedName>
</protein>
<dbReference type="PANTHER" id="PTHR35371">
    <property type="entry name" value="INNER MEMBRANE PROTEIN"/>
    <property type="match status" value="1"/>
</dbReference>
<proteinExistence type="predicted"/>